<gene>
    <name evidence="2" type="ORF">Ddye_021677</name>
</gene>
<evidence type="ECO:0000313" key="2">
    <source>
        <dbReference type="EMBL" id="KAK2646482.1"/>
    </source>
</evidence>
<comment type="caution">
    <text evidence="2">The sequence shown here is derived from an EMBL/GenBank/DDBJ whole genome shotgun (WGS) entry which is preliminary data.</text>
</comment>
<evidence type="ECO:0000313" key="3">
    <source>
        <dbReference type="Proteomes" id="UP001280121"/>
    </source>
</evidence>
<organism evidence="2 3">
    <name type="scientific">Dipteronia dyeriana</name>
    <dbReference type="NCBI Taxonomy" id="168575"/>
    <lineage>
        <taxon>Eukaryota</taxon>
        <taxon>Viridiplantae</taxon>
        <taxon>Streptophyta</taxon>
        <taxon>Embryophyta</taxon>
        <taxon>Tracheophyta</taxon>
        <taxon>Spermatophyta</taxon>
        <taxon>Magnoliopsida</taxon>
        <taxon>eudicotyledons</taxon>
        <taxon>Gunneridae</taxon>
        <taxon>Pentapetalae</taxon>
        <taxon>rosids</taxon>
        <taxon>malvids</taxon>
        <taxon>Sapindales</taxon>
        <taxon>Sapindaceae</taxon>
        <taxon>Hippocastanoideae</taxon>
        <taxon>Acereae</taxon>
        <taxon>Dipteronia</taxon>
    </lineage>
</organism>
<feature type="region of interest" description="Disordered" evidence="1">
    <location>
        <begin position="1"/>
        <end position="44"/>
    </location>
</feature>
<dbReference type="AlphaFoldDB" id="A0AAD9U2M9"/>
<feature type="compositionally biased region" description="Basic and acidic residues" evidence="1">
    <location>
        <begin position="28"/>
        <end position="44"/>
    </location>
</feature>
<accession>A0AAD9U2M9</accession>
<evidence type="ECO:0000256" key="1">
    <source>
        <dbReference type="SAM" id="MobiDB-lite"/>
    </source>
</evidence>
<proteinExistence type="predicted"/>
<protein>
    <submittedName>
        <fullName evidence="2">Uncharacterized protein</fullName>
    </submittedName>
</protein>
<reference evidence="2" key="1">
    <citation type="journal article" date="2023" name="Plant J.">
        <title>Genome sequences and population genomics provide insights into the demographic history, inbreeding, and mutation load of two 'living fossil' tree species of Dipteronia.</title>
        <authorList>
            <person name="Feng Y."/>
            <person name="Comes H.P."/>
            <person name="Chen J."/>
            <person name="Zhu S."/>
            <person name="Lu R."/>
            <person name="Zhang X."/>
            <person name="Li P."/>
            <person name="Qiu J."/>
            <person name="Olsen K.M."/>
            <person name="Qiu Y."/>
        </authorList>
    </citation>
    <scope>NUCLEOTIDE SEQUENCE</scope>
    <source>
        <strain evidence="2">KIB01</strain>
    </source>
</reference>
<dbReference type="EMBL" id="JANJYI010000006">
    <property type="protein sequence ID" value="KAK2646482.1"/>
    <property type="molecule type" value="Genomic_DNA"/>
</dbReference>
<sequence length="120" mass="13546">MTSSYQNTLQTRTPKPKTQHQNPTIEEDAIHEVDNGSDEVDRSDVEPDYEYQPLELVSDSNVSLVDSLDEGNVMGGIHGRCDLDGDKFCWDNSFDEEDGPTKMTRYCICNEWTPNLIGSI</sequence>
<keyword evidence="3" id="KW-1185">Reference proteome</keyword>
<dbReference type="Proteomes" id="UP001280121">
    <property type="component" value="Unassembled WGS sequence"/>
</dbReference>
<feature type="compositionally biased region" description="Polar residues" evidence="1">
    <location>
        <begin position="1"/>
        <end position="13"/>
    </location>
</feature>
<name>A0AAD9U2M9_9ROSI</name>